<comment type="caution">
    <text evidence="2">The sequence shown here is derived from an EMBL/GenBank/DDBJ whole genome shotgun (WGS) entry which is preliminary data.</text>
</comment>
<dbReference type="Proteomes" id="UP001156627">
    <property type="component" value="Unassembled WGS sequence"/>
</dbReference>
<feature type="transmembrane region" description="Helical" evidence="1">
    <location>
        <begin position="78"/>
        <end position="101"/>
    </location>
</feature>
<keyword evidence="1" id="KW-0812">Transmembrane</keyword>
<accession>A0ABQ5XGP3</accession>
<reference evidence="3" key="1">
    <citation type="journal article" date="2019" name="Int. J. Syst. Evol. Microbiol.">
        <title>The Global Catalogue of Microorganisms (GCM) 10K type strain sequencing project: providing services to taxonomists for standard genome sequencing and annotation.</title>
        <authorList>
            <consortium name="The Broad Institute Genomics Platform"/>
            <consortium name="The Broad Institute Genome Sequencing Center for Infectious Disease"/>
            <person name="Wu L."/>
            <person name="Ma J."/>
        </authorList>
    </citation>
    <scope>NUCLEOTIDE SEQUENCE [LARGE SCALE GENOMIC DNA]</scope>
    <source>
        <strain evidence="3">NBRC 111981</strain>
    </source>
</reference>
<keyword evidence="3" id="KW-1185">Reference proteome</keyword>
<name>A0ABQ5XGP3_9GAMM</name>
<evidence type="ECO:0000313" key="3">
    <source>
        <dbReference type="Proteomes" id="UP001156627"/>
    </source>
</evidence>
<evidence type="ECO:0000313" key="2">
    <source>
        <dbReference type="EMBL" id="GLQ90248.1"/>
    </source>
</evidence>
<feature type="transmembrane region" description="Helical" evidence="1">
    <location>
        <begin position="12"/>
        <end position="32"/>
    </location>
</feature>
<dbReference type="RefSeq" id="WP_284333673.1">
    <property type="nucleotide sequence ID" value="NZ_BSOA01000048.1"/>
</dbReference>
<protein>
    <submittedName>
        <fullName evidence="2">Uncharacterized protein</fullName>
    </submittedName>
</protein>
<organism evidence="2 3">
    <name type="scientific">Dyella flagellata</name>
    <dbReference type="NCBI Taxonomy" id="1867833"/>
    <lineage>
        <taxon>Bacteria</taxon>
        <taxon>Pseudomonadati</taxon>
        <taxon>Pseudomonadota</taxon>
        <taxon>Gammaproteobacteria</taxon>
        <taxon>Lysobacterales</taxon>
        <taxon>Rhodanobacteraceae</taxon>
        <taxon>Dyella</taxon>
    </lineage>
</organism>
<proteinExistence type="predicted"/>
<sequence>MSFGWTLAGTITQLMLALFLFMLVVFSAGGLANGASLGKLQMGILNLSIYLLPALCVLSALIVLYLQWHGGSAMSYWWYTMPLVATVLYLAYAIILGHYVAGASK</sequence>
<dbReference type="EMBL" id="BSOA01000048">
    <property type="protein sequence ID" value="GLQ90248.1"/>
    <property type="molecule type" value="Genomic_DNA"/>
</dbReference>
<keyword evidence="1" id="KW-0472">Membrane</keyword>
<feature type="transmembrane region" description="Helical" evidence="1">
    <location>
        <begin position="44"/>
        <end position="66"/>
    </location>
</feature>
<gene>
    <name evidence="2" type="ORF">GCM10007898_38230</name>
</gene>
<keyword evidence="1" id="KW-1133">Transmembrane helix</keyword>
<evidence type="ECO:0000256" key="1">
    <source>
        <dbReference type="SAM" id="Phobius"/>
    </source>
</evidence>